<feature type="chain" id="PRO_5036481704" description="EMI domain-containing protein" evidence="3">
    <location>
        <begin position="27"/>
        <end position="72"/>
    </location>
</feature>
<accession>A0A8X6L6N5</accession>
<dbReference type="PROSITE" id="PS51041">
    <property type="entry name" value="EMI"/>
    <property type="match status" value="1"/>
</dbReference>
<gene>
    <name evidence="5" type="ORF">TNCT_300601</name>
</gene>
<dbReference type="Proteomes" id="UP000887116">
    <property type="component" value="Unassembled WGS sequence"/>
</dbReference>
<sequence>MGTSCISLLFVHTAILFASFLYPTSAIELTGPNICSKEEKSNLTLWISYSRPYQIRTTTWCFHVPPRCSTYR</sequence>
<comment type="caution">
    <text evidence="5">The sequence shown here is derived from an EMBL/GenBank/DDBJ whole genome shotgun (WGS) entry which is preliminary data.</text>
</comment>
<evidence type="ECO:0000256" key="1">
    <source>
        <dbReference type="ARBA" id="ARBA00022729"/>
    </source>
</evidence>
<protein>
    <recommendedName>
        <fullName evidence="4">EMI domain-containing protein</fullName>
    </recommendedName>
</protein>
<keyword evidence="2" id="KW-1015">Disulfide bond</keyword>
<evidence type="ECO:0000256" key="3">
    <source>
        <dbReference type="SAM" id="SignalP"/>
    </source>
</evidence>
<name>A0A8X6L6N5_TRICU</name>
<keyword evidence="6" id="KW-1185">Reference proteome</keyword>
<feature type="signal peptide" evidence="3">
    <location>
        <begin position="1"/>
        <end position="26"/>
    </location>
</feature>
<feature type="domain" description="EMI" evidence="4">
    <location>
        <begin position="31"/>
        <end position="72"/>
    </location>
</feature>
<dbReference type="EMBL" id="BMAO01014812">
    <property type="protein sequence ID" value="GFQ97306.1"/>
    <property type="molecule type" value="Genomic_DNA"/>
</dbReference>
<dbReference type="OrthoDB" id="18487at2759"/>
<evidence type="ECO:0000256" key="2">
    <source>
        <dbReference type="ARBA" id="ARBA00023157"/>
    </source>
</evidence>
<dbReference type="AlphaFoldDB" id="A0A8X6L6N5"/>
<evidence type="ECO:0000313" key="5">
    <source>
        <dbReference type="EMBL" id="GFQ97306.1"/>
    </source>
</evidence>
<dbReference type="InterPro" id="IPR011489">
    <property type="entry name" value="EMI_domain"/>
</dbReference>
<keyword evidence="1 3" id="KW-0732">Signal</keyword>
<evidence type="ECO:0000259" key="4">
    <source>
        <dbReference type="PROSITE" id="PS51041"/>
    </source>
</evidence>
<reference evidence="5" key="1">
    <citation type="submission" date="2020-07" db="EMBL/GenBank/DDBJ databases">
        <title>Multicomponent nature underlies the extraordinary mechanical properties of spider dragline silk.</title>
        <authorList>
            <person name="Kono N."/>
            <person name="Nakamura H."/>
            <person name="Mori M."/>
            <person name="Yoshida Y."/>
            <person name="Ohtoshi R."/>
            <person name="Malay A.D."/>
            <person name="Moran D.A.P."/>
            <person name="Tomita M."/>
            <person name="Numata K."/>
            <person name="Arakawa K."/>
        </authorList>
    </citation>
    <scope>NUCLEOTIDE SEQUENCE</scope>
</reference>
<evidence type="ECO:0000313" key="6">
    <source>
        <dbReference type="Proteomes" id="UP000887116"/>
    </source>
</evidence>
<proteinExistence type="predicted"/>
<organism evidence="5 6">
    <name type="scientific">Trichonephila clavata</name>
    <name type="common">Joro spider</name>
    <name type="synonym">Nephila clavata</name>
    <dbReference type="NCBI Taxonomy" id="2740835"/>
    <lineage>
        <taxon>Eukaryota</taxon>
        <taxon>Metazoa</taxon>
        <taxon>Ecdysozoa</taxon>
        <taxon>Arthropoda</taxon>
        <taxon>Chelicerata</taxon>
        <taxon>Arachnida</taxon>
        <taxon>Araneae</taxon>
        <taxon>Araneomorphae</taxon>
        <taxon>Entelegynae</taxon>
        <taxon>Araneoidea</taxon>
        <taxon>Nephilidae</taxon>
        <taxon>Trichonephila</taxon>
    </lineage>
</organism>